<accession>A0A1I7D1D7</accession>
<reference evidence="5" key="1">
    <citation type="submission" date="2016-10" db="EMBL/GenBank/DDBJ databases">
        <authorList>
            <person name="Varghese N."/>
            <person name="Submissions S."/>
        </authorList>
    </citation>
    <scope>NUCLEOTIDE SEQUENCE [LARGE SCALE GENOMIC DNA]</scope>
    <source>
        <strain evidence="5">DSM 17465</strain>
    </source>
</reference>
<keyword evidence="1 2" id="KW-0238">DNA-binding</keyword>
<dbReference type="Proteomes" id="UP000183371">
    <property type="component" value="Unassembled WGS sequence"/>
</dbReference>
<evidence type="ECO:0000256" key="2">
    <source>
        <dbReference type="PROSITE-ProRule" id="PRU00335"/>
    </source>
</evidence>
<dbReference type="PANTHER" id="PTHR43479:SF11">
    <property type="entry name" value="ACREF_ENVCD OPERON REPRESSOR-RELATED"/>
    <property type="match status" value="1"/>
</dbReference>
<dbReference type="InterPro" id="IPR009057">
    <property type="entry name" value="Homeodomain-like_sf"/>
</dbReference>
<dbReference type="InterPro" id="IPR050624">
    <property type="entry name" value="HTH-type_Tx_Regulator"/>
</dbReference>
<dbReference type="SUPFAM" id="SSF46689">
    <property type="entry name" value="Homeodomain-like"/>
    <property type="match status" value="1"/>
</dbReference>
<dbReference type="EMBL" id="FPBD01000007">
    <property type="protein sequence ID" value="SFU05479.1"/>
    <property type="molecule type" value="Genomic_DNA"/>
</dbReference>
<proteinExistence type="predicted"/>
<feature type="domain" description="HTH tetR-type" evidence="3">
    <location>
        <begin position="12"/>
        <end position="72"/>
    </location>
</feature>
<protein>
    <submittedName>
        <fullName evidence="4">Transcriptional regulator, TetR family</fullName>
    </submittedName>
</protein>
<evidence type="ECO:0000259" key="3">
    <source>
        <dbReference type="PROSITE" id="PS50977"/>
    </source>
</evidence>
<dbReference type="InterPro" id="IPR001647">
    <property type="entry name" value="HTH_TetR"/>
</dbReference>
<evidence type="ECO:0000313" key="5">
    <source>
        <dbReference type="Proteomes" id="UP000183371"/>
    </source>
</evidence>
<name>A0A1I7D1D7_9HYPH</name>
<dbReference type="Gene3D" id="1.10.10.60">
    <property type="entry name" value="Homeodomain-like"/>
    <property type="match status" value="1"/>
</dbReference>
<feature type="DNA-binding region" description="H-T-H motif" evidence="2">
    <location>
        <begin position="35"/>
        <end position="54"/>
    </location>
</feature>
<dbReference type="Pfam" id="PF00440">
    <property type="entry name" value="TetR_N"/>
    <property type="match status" value="1"/>
</dbReference>
<evidence type="ECO:0000313" key="4">
    <source>
        <dbReference type="EMBL" id="SFU05479.1"/>
    </source>
</evidence>
<dbReference type="Gene3D" id="1.10.357.10">
    <property type="entry name" value="Tetracycline Repressor, domain 2"/>
    <property type="match status" value="1"/>
</dbReference>
<dbReference type="PANTHER" id="PTHR43479">
    <property type="entry name" value="ACREF/ENVCD OPERON REPRESSOR-RELATED"/>
    <property type="match status" value="1"/>
</dbReference>
<dbReference type="AlphaFoldDB" id="A0A1I7D1D7"/>
<dbReference type="GO" id="GO:0003677">
    <property type="term" value="F:DNA binding"/>
    <property type="evidence" value="ECO:0007669"/>
    <property type="project" value="UniProtKB-UniRule"/>
</dbReference>
<evidence type="ECO:0000256" key="1">
    <source>
        <dbReference type="ARBA" id="ARBA00023125"/>
    </source>
</evidence>
<sequence length="197" mass="22469">MTVDVDRRTIKPEALETLRKTILEIFSSGMYQDVGIRQICQQARVSPQTVYKYFGNKEEMLYACIKGDLENLYAEAMQAAREAESTVDKCLTFLDIWCEFYFANPSIARIVFLNIPQAYWMGQTQFTHVALHDETTRIIADGQSEGTVWDETSAELLGQAIMGMAHRLLTRWLMTDKVSGEETKQALAKSIKKLLQP</sequence>
<dbReference type="SUPFAM" id="SSF48498">
    <property type="entry name" value="Tetracyclin repressor-like, C-terminal domain"/>
    <property type="match status" value="1"/>
</dbReference>
<dbReference type="RefSeq" id="WP_054783963.1">
    <property type="nucleotide sequence ID" value="NZ_FPBD01000007.1"/>
</dbReference>
<gene>
    <name evidence="4" type="ORF">SAMN05444141_107141</name>
</gene>
<dbReference type="PROSITE" id="PS50977">
    <property type="entry name" value="HTH_TETR_2"/>
    <property type="match status" value="1"/>
</dbReference>
<organism evidence="4 5">
    <name type="scientific">Pseudovibrio denitrificans</name>
    <dbReference type="NCBI Taxonomy" id="258256"/>
    <lineage>
        <taxon>Bacteria</taxon>
        <taxon>Pseudomonadati</taxon>
        <taxon>Pseudomonadota</taxon>
        <taxon>Alphaproteobacteria</taxon>
        <taxon>Hyphomicrobiales</taxon>
        <taxon>Stappiaceae</taxon>
        <taxon>Pseudovibrio</taxon>
    </lineage>
</organism>
<dbReference type="InterPro" id="IPR036271">
    <property type="entry name" value="Tet_transcr_reg_TetR-rel_C_sf"/>
</dbReference>
<keyword evidence="5" id="KW-1185">Reference proteome</keyword>